<keyword evidence="3" id="KW-1185">Reference proteome</keyword>
<sequence length="194" mass="21834">MKNLVKFTTVVAFMFATVAGMAREPKLNLLSVGKAKSVVLTMDASSKGVQVKLMDADLNVIYSENMSEGLFSKKLNLKDLTDGIYYLSADDNFKNYSYTIVLKNNTVNIVEKAEDVKPFFRKTNKMIFLNYLNLDKAKLSIKIFDAESRTVFAQEVTDEMIVEKAFNFADAFPGTYTVTVKSEGKTYTENFVVN</sequence>
<evidence type="ECO:0000313" key="2">
    <source>
        <dbReference type="EMBL" id="SEM04773.1"/>
    </source>
</evidence>
<dbReference type="AlphaFoldDB" id="A0A1H7V6E4"/>
<evidence type="ECO:0000313" key="3">
    <source>
        <dbReference type="Proteomes" id="UP000198990"/>
    </source>
</evidence>
<name>A0A1H7V6E4_9FLAO</name>
<keyword evidence="1" id="KW-0732">Signal</keyword>
<organism evidence="2 3">
    <name type="scientific">Maribacter orientalis</name>
    <dbReference type="NCBI Taxonomy" id="228957"/>
    <lineage>
        <taxon>Bacteria</taxon>
        <taxon>Pseudomonadati</taxon>
        <taxon>Bacteroidota</taxon>
        <taxon>Flavobacteriia</taxon>
        <taxon>Flavobacteriales</taxon>
        <taxon>Flavobacteriaceae</taxon>
        <taxon>Maribacter</taxon>
    </lineage>
</organism>
<dbReference type="STRING" id="228957.SAMN04488008_108123"/>
<reference evidence="3" key="1">
    <citation type="submission" date="2016-10" db="EMBL/GenBank/DDBJ databases">
        <authorList>
            <person name="Varghese N."/>
            <person name="Submissions S."/>
        </authorList>
    </citation>
    <scope>NUCLEOTIDE SEQUENCE [LARGE SCALE GENOMIC DNA]</scope>
    <source>
        <strain evidence="3">DSM 16471</strain>
    </source>
</reference>
<dbReference type="Proteomes" id="UP000198990">
    <property type="component" value="Unassembled WGS sequence"/>
</dbReference>
<dbReference type="RefSeq" id="WP_091626274.1">
    <property type="nucleotide sequence ID" value="NZ_FNZN01000008.1"/>
</dbReference>
<dbReference type="NCBIfam" id="TIGR04183">
    <property type="entry name" value="Por_Secre_tail"/>
    <property type="match status" value="1"/>
</dbReference>
<gene>
    <name evidence="2" type="ORF">SAMN04488008_108123</name>
</gene>
<dbReference type="OrthoDB" id="1122048at2"/>
<protein>
    <submittedName>
        <fullName evidence="2">Por secretion system C-terminal sorting domain-containing protein</fullName>
    </submittedName>
</protein>
<accession>A0A1H7V6E4</accession>
<evidence type="ECO:0000256" key="1">
    <source>
        <dbReference type="ARBA" id="ARBA00022729"/>
    </source>
</evidence>
<dbReference type="EMBL" id="FNZN01000008">
    <property type="protein sequence ID" value="SEM04773.1"/>
    <property type="molecule type" value="Genomic_DNA"/>
</dbReference>
<dbReference type="InterPro" id="IPR026444">
    <property type="entry name" value="Secre_tail"/>
</dbReference>
<proteinExistence type="predicted"/>